<feature type="binding site" evidence="14">
    <location>
        <position position="36"/>
    </location>
    <ligand>
        <name>L-threonine</name>
        <dbReference type="ChEBI" id="CHEBI:57926"/>
    </ligand>
</feature>
<proteinExistence type="inferred from homology"/>
<evidence type="ECO:0000256" key="2">
    <source>
        <dbReference type="ARBA" id="ARBA00007663"/>
    </source>
</evidence>
<evidence type="ECO:0000256" key="6">
    <source>
        <dbReference type="ARBA" id="ARBA00022679"/>
    </source>
</evidence>
<feature type="binding site" evidence="14">
    <location>
        <position position="123"/>
    </location>
    <ligand>
        <name>L-threonine</name>
        <dbReference type="ChEBI" id="CHEBI:57926"/>
    </ligand>
</feature>
<feature type="binding site" evidence="14">
    <location>
        <position position="68"/>
    </location>
    <ligand>
        <name>L-threonine</name>
        <dbReference type="ChEBI" id="CHEBI:57926"/>
    </ligand>
</feature>
<dbReference type="Proteomes" id="UP000306420">
    <property type="component" value="Unassembled WGS sequence"/>
</dbReference>
<gene>
    <name evidence="16" type="ORF">FEZ33_11395</name>
</gene>
<feature type="domain" description="YrdC-like" evidence="15">
    <location>
        <begin position="14"/>
        <end position="203"/>
    </location>
</feature>
<reference evidence="16 17" key="1">
    <citation type="submission" date="2019-05" db="EMBL/GenBank/DDBJ databases">
        <title>The metagenome of a microbial culture collection derived from dairy environment covers the genomic content of the human microbiome.</title>
        <authorList>
            <person name="Roder T."/>
            <person name="Wuthrich D."/>
            <person name="Sattari Z."/>
            <person name="Von Ah U."/>
            <person name="Bar C."/>
            <person name="Ronchi F."/>
            <person name="Macpherson A.J."/>
            <person name="Ganal-Vonarburg S.C."/>
            <person name="Bruggmann R."/>
            <person name="Vergeres G."/>
        </authorList>
    </citation>
    <scope>NUCLEOTIDE SEQUENCE [LARGE SCALE GENOMIC DNA]</scope>
    <source>
        <strain evidence="16 17">FAM 24227</strain>
    </source>
</reference>
<dbReference type="Pfam" id="PF03481">
    <property type="entry name" value="Sua5_C"/>
    <property type="match status" value="1"/>
</dbReference>
<name>A0A5R9DQT7_9LACT</name>
<feature type="binding site" evidence="14">
    <location>
        <position position="153"/>
    </location>
    <ligand>
        <name>ATP</name>
        <dbReference type="ChEBI" id="CHEBI:30616"/>
    </ligand>
</feature>
<feature type="binding site" evidence="14">
    <location>
        <position position="199"/>
    </location>
    <ligand>
        <name>ATP</name>
        <dbReference type="ChEBI" id="CHEBI:30616"/>
    </ligand>
</feature>
<dbReference type="GO" id="GO:0005737">
    <property type="term" value="C:cytoplasm"/>
    <property type="evidence" value="ECO:0007669"/>
    <property type="project" value="UniProtKB-SubCell"/>
</dbReference>
<dbReference type="Pfam" id="PF01300">
    <property type="entry name" value="Sua5_yciO_yrdC"/>
    <property type="match status" value="1"/>
</dbReference>
<comment type="subcellular location">
    <subcellularLocation>
        <location evidence="1 13">Cytoplasm</location>
    </subcellularLocation>
</comment>
<dbReference type="GO" id="GO:0003725">
    <property type="term" value="F:double-stranded RNA binding"/>
    <property type="evidence" value="ECO:0007669"/>
    <property type="project" value="UniProtKB-UniRule"/>
</dbReference>
<dbReference type="NCBIfam" id="TIGR00057">
    <property type="entry name" value="L-threonylcarbamoyladenylate synthase"/>
    <property type="match status" value="1"/>
</dbReference>
<dbReference type="OrthoDB" id="9814580at2"/>
<dbReference type="SUPFAM" id="SSF55821">
    <property type="entry name" value="YrdC/RibB"/>
    <property type="match status" value="1"/>
</dbReference>
<evidence type="ECO:0000313" key="16">
    <source>
        <dbReference type="EMBL" id="TLQ38821.1"/>
    </source>
</evidence>
<sequence length="347" mass="38307">MNNEKLNKTKIFGREELREAADSLKQGELVAFPTETVFGLGAIANNDQAVKQVFKTKGRPSDNPLIVHVHSIDSVYDFVNEVNDVALKLMETFWPGPLTIIFPVKKGIFAESVTPNQKTVGIRMPNQLETLLLIEMVGFPLVGPSANLSGKPSPTSIEHVIHDFDGKIAGVVNNYSEFTQVGVESTVVWPTAERIEILRPGAITQAMLANATGIEVLEKSSEEQMKGTTIASPGVKYTHYSPSQPVKMIDPSHSLEDWKDFINETDLKIGILAQEHIISELQTNSIGFSYYSLGSDEELEQATQRLFAGLRFLESSDCDVIFAQAFEETDETHAYLNRLSKASSSMI</sequence>
<dbReference type="AlphaFoldDB" id="A0A5R9DQT7"/>
<evidence type="ECO:0000256" key="11">
    <source>
        <dbReference type="ARBA" id="ARBA00029774"/>
    </source>
</evidence>
<dbReference type="InterPro" id="IPR005145">
    <property type="entry name" value="Sua5_C"/>
</dbReference>
<dbReference type="InterPro" id="IPR006070">
    <property type="entry name" value="Sua5-like_dom"/>
</dbReference>
<accession>A0A5R9DQT7</accession>
<dbReference type="PROSITE" id="PS51163">
    <property type="entry name" value="YRDC"/>
    <property type="match status" value="1"/>
</dbReference>
<comment type="catalytic activity">
    <reaction evidence="12 13">
        <text>L-threonine + hydrogencarbonate + ATP = L-threonylcarbamoyladenylate + diphosphate + H2O</text>
        <dbReference type="Rhea" id="RHEA:36407"/>
        <dbReference type="ChEBI" id="CHEBI:15377"/>
        <dbReference type="ChEBI" id="CHEBI:17544"/>
        <dbReference type="ChEBI" id="CHEBI:30616"/>
        <dbReference type="ChEBI" id="CHEBI:33019"/>
        <dbReference type="ChEBI" id="CHEBI:57926"/>
        <dbReference type="ChEBI" id="CHEBI:73682"/>
        <dbReference type="EC" id="2.7.7.87"/>
    </reaction>
</comment>
<comment type="similarity">
    <text evidence="2 13">Belongs to the SUA5 family.</text>
</comment>
<evidence type="ECO:0000256" key="14">
    <source>
        <dbReference type="PIRSR" id="PIRSR004930-1"/>
    </source>
</evidence>
<dbReference type="GO" id="GO:0005524">
    <property type="term" value="F:ATP binding"/>
    <property type="evidence" value="ECO:0007669"/>
    <property type="project" value="UniProtKB-UniRule"/>
</dbReference>
<dbReference type="EMBL" id="VBSP01000066">
    <property type="protein sequence ID" value="TLQ38821.1"/>
    <property type="molecule type" value="Genomic_DNA"/>
</dbReference>
<feature type="binding site" evidence="14">
    <location>
        <position position="59"/>
    </location>
    <ligand>
        <name>ATP</name>
        <dbReference type="ChEBI" id="CHEBI:30616"/>
    </ligand>
</feature>
<feature type="binding site" evidence="14">
    <location>
        <position position="240"/>
    </location>
    <ligand>
        <name>ATP</name>
        <dbReference type="ChEBI" id="CHEBI:30616"/>
    </ligand>
</feature>
<keyword evidence="9 13" id="KW-0547">Nucleotide-binding</keyword>
<dbReference type="GO" id="GO:0061710">
    <property type="term" value="F:L-threonylcarbamoyladenylate synthase"/>
    <property type="evidence" value="ECO:0007669"/>
    <property type="project" value="UniProtKB-EC"/>
</dbReference>
<feature type="binding site" evidence="14">
    <location>
        <position position="185"/>
    </location>
    <ligand>
        <name>L-threonine</name>
        <dbReference type="ChEBI" id="CHEBI:57926"/>
    </ligand>
</feature>
<dbReference type="InterPro" id="IPR050156">
    <property type="entry name" value="TC-AMP_synthase_SUA5"/>
</dbReference>
<evidence type="ECO:0000256" key="12">
    <source>
        <dbReference type="ARBA" id="ARBA00048366"/>
    </source>
</evidence>
<evidence type="ECO:0000256" key="4">
    <source>
        <dbReference type="ARBA" id="ARBA00015492"/>
    </source>
</evidence>
<keyword evidence="8 13" id="KW-0548">Nucleotidyltransferase</keyword>
<dbReference type="GO" id="GO:0008033">
    <property type="term" value="P:tRNA processing"/>
    <property type="evidence" value="ECO:0007669"/>
    <property type="project" value="UniProtKB-KW"/>
</dbReference>
<dbReference type="PIRSF" id="PIRSF004930">
    <property type="entry name" value="Tln_factor_SUA5"/>
    <property type="match status" value="1"/>
</dbReference>
<dbReference type="PANTHER" id="PTHR17490:SF16">
    <property type="entry name" value="THREONYLCARBAMOYL-AMP SYNTHASE"/>
    <property type="match status" value="1"/>
</dbReference>
<dbReference type="InterPro" id="IPR017945">
    <property type="entry name" value="DHBP_synth_RibB-like_a/b_dom"/>
</dbReference>
<evidence type="ECO:0000259" key="15">
    <source>
        <dbReference type="PROSITE" id="PS51163"/>
    </source>
</evidence>
<evidence type="ECO:0000313" key="17">
    <source>
        <dbReference type="Proteomes" id="UP000306420"/>
    </source>
</evidence>
<dbReference type="GO" id="GO:0000049">
    <property type="term" value="F:tRNA binding"/>
    <property type="evidence" value="ECO:0007669"/>
    <property type="project" value="TreeGrafter"/>
</dbReference>
<evidence type="ECO:0000256" key="10">
    <source>
        <dbReference type="ARBA" id="ARBA00022840"/>
    </source>
</evidence>
<evidence type="ECO:0000256" key="9">
    <source>
        <dbReference type="ARBA" id="ARBA00022741"/>
    </source>
</evidence>
<evidence type="ECO:0000256" key="8">
    <source>
        <dbReference type="ARBA" id="ARBA00022695"/>
    </source>
</evidence>
<feature type="binding site" evidence="14">
    <location>
        <position position="145"/>
    </location>
    <ligand>
        <name>ATP</name>
        <dbReference type="ChEBI" id="CHEBI:30616"/>
    </ligand>
</feature>
<keyword evidence="7 13" id="KW-0819">tRNA processing</keyword>
<comment type="function">
    <text evidence="13">Required for the formation of a threonylcarbamoyl group on adenosine at position 37 (t(6)A37) in tRNAs that read codons beginning with adenine.</text>
</comment>
<evidence type="ECO:0000256" key="5">
    <source>
        <dbReference type="ARBA" id="ARBA00022490"/>
    </source>
</evidence>
<dbReference type="InterPro" id="IPR038385">
    <property type="entry name" value="Sua5/YwlC_C"/>
</dbReference>
<dbReference type="InterPro" id="IPR010923">
    <property type="entry name" value="T(6)A37_SUA5"/>
</dbReference>
<keyword evidence="6 13" id="KW-0808">Transferase</keyword>
<evidence type="ECO:0000256" key="1">
    <source>
        <dbReference type="ARBA" id="ARBA00004496"/>
    </source>
</evidence>
<dbReference type="RefSeq" id="WP_138405500.1">
    <property type="nucleotide sequence ID" value="NZ_CP144682.1"/>
</dbReference>
<comment type="caution">
    <text evidence="16">The sequence shown here is derived from an EMBL/GenBank/DDBJ whole genome shotgun (WGS) entry which is preliminary data.</text>
</comment>
<feature type="binding site" evidence="14">
    <location>
        <position position="63"/>
    </location>
    <ligand>
        <name>ATP</name>
        <dbReference type="ChEBI" id="CHEBI:30616"/>
    </ligand>
</feature>
<keyword evidence="5 13" id="KW-0963">Cytoplasm</keyword>
<protein>
    <recommendedName>
        <fullName evidence="4 13">Threonylcarbamoyl-AMP synthase</fullName>
        <shortName evidence="13">TC-AMP synthase</shortName>
        <ecNumber evidence="3 13">2.7.7.87</ecNumber>
    </recommendedName>
    <alternativeName>
        <fullName evidence="11 13">L-threonylcarbamoyladenylate synthase</fullName>
    </alternativeName>
</protein>
<dbReference type="PANTHER" id="PTHR17490">
    <property type="entry name" value="SUA5"/>
    <property type="match status" value="1"/>
</dbReference>
<feature type="binding site" evidence="14">
    <location>
        <position position="119"/>
    </location>
    <ligand>
        <name>ATP</name>
        <dbReference type="ChEBI" id="CHEBI:30616"/>
    </ligand>
</feature>
<dbReference type="Gene3D" id="3.90.870.10">
    <property type="entry name" value="DHBP synthase"/>
    <property type="match status" value="1"/>
</dbReference>
<organism evidence="16 17">
    <name type="scientific">Ruoffia tabacinasalis</name>
    <dbReference type="NCBI Taxonomy" id="87458"/>
    <lineage>
        <taxon>Bacteria</taxon>
        <taxon>Bacillati</taxon>
        <taxon>Bacillota</taxon>
        <taxon>Bacilli</taxon>
        <taxon>Lactobacillales</taxon>
        <taxon>Aerococcaceae</taxon>
        <taxon>Ruoffia</taxon>
    </lineage>
</organism>
<dbReference type="EC" id="2.7.7.87" evidence="3 13"/>
<dbReference type="Gene3D" id="3.40.50.11030">
    <property type="entry name" value="Threonylcarbamoyl-AMP synthase, C-terminal domain"/>
    <property type="match status" value="1"/>
</dbReference>
<evidence type="ECO:0000256" key="7">
    <source>
        <dbReference type="ARBA" id="ARBA00022694"/>
    </source>
</evidence>
<dbReference type="GO" id="GO:0006450">
    <property type="term" value="P:regulation of translational fidelity"/>
    <property type="evidence" value="ECO:0007669"/>
    <property type="project" value="TreeGrafter"/>
</dbReference>
<keyword evidence="10 13" id="KW-0067">ATP-binding</keyword>
<evidence type="ECO:0000256" key="13">
    <source>
        <dbReference type="PIRNR" id="PIRNR004930"/>
    </source>
</evidence>
<evidence type="ECO:0000256" key="3">
    <source>
        <dbReference type="ARBA" id="ARBA00012584"/>
    </source>
</evidence>